<evidence type="ECO:0000313" key="3">
    <source>
        <dbReference type="EMBL" id="KAK4462521.1"/>
    </source>
</evidence>
<keyword evidence="2" id="KW-0732">Signal</keyword>
<dbReference type="EMBL" id="MU864971">
    <property type="protein sequence ID" value="KAK4462521.1"/>
    <property type="molecule type" value="Genomic_DNA"/>
</dbReference>
<sequence>MRSRIALLLLPSKLLQSVSGWVVFCRLDMRVYLDGFNGYGFANKDQPTKALILDHPESQEASKEAGDNCALLERTLRMAWSTADSIAWLFQCSTDSLWRQVGSSRSRSGLDLVEAPPSTESAVEENNGANGDNGDNTNNRLVHRLPATE</sequence>
<proteinExistence type="predicted"/>
<accession>A0AAV9HP35</accession>
<keyword evidence="4" id="KW-1185">Reference proteome</keyword>
<name>A0AAV9HP35_9PEZI</name>
<dbReference type="Proteomes" id="UP001321749">
    <property type="component" value="Unassembled WGS sequence"/>
</dbReference>
<feature type="chain" id="PRO_5043361972" evidence="2">
    <location>
        <begin position="21"/>
        <end position="149"/>
    </location>
</feature>
<feature type="region of interest" description="Disordered" evidence="1">
    <location>
        <begin position="105"/>
        <end position="149"/>
    </location>
</feature>
<organism evidence="3 4">
    <name type="scientific">Cladorrhinum samala</name>
    <dbReference type="NCBI Taxonomy" id="585594"/>
    <lineage>
        <taxon>Eukaryota</taxon>
        <taxon>Fungi</taxon>
        <taxon>Dikarya</taxon>
        <taxon>Ascomycota</taxon>
        <taxon>Pezizomycotina</taxon>
        <taxon>Sordariomycetes</taxon>
        <taxon>Sordariomycetidae</taxon>
        <taxon>Sordariales</taxon>
        <taxon>Podosporaceae</taxon>
        <taxon>Cladorrhinum</taxon>
    </lineage>
</organism>
<protein>
    <submittedName>
        <fullName evidence="3">Uncharacterized protein</fullName>
    </submittedName>
</protein>
<gene>
    <name evidence="3" type="ORF">QBC42DRAFT_251454</name>
</gene>
<feature type="signal peptide" evidence="2">
    <location>
        <begin position="1"/>
        <end position="20"/>
    </location>
</feature>
<reference evidence="3" key="2">
    <citation type="submission" date="2023-06" db="EMBL/GenBank/DDBJ databases">
        <authorList>
            <consortium name="Lawrence Berkeley National Laboratory"/>
            <person name="Mondo S.J."/>
            <person name="Hensen N."/>
            <person name="Bonometti L."/>
            <person name="Westerberg I."/>
            <person name="Brannstrom I.O."/>
            <person name="Guillou S."/>
            <person name="Cros-Aarteil S."/>
            <person name="Calhoun S."/>
            <person name="Haridas S."/>
            <person name="Kuo A."/>
            <person name="Pangilinan J."/>
            <person name="Riley R."/>
            <person name="Labutti K."/>
            <person name="Andreopoulos B."/>
            <person name="Lipzen A."/>
            <person name="Chen C."/>
            <person name="Yanf M."/>
            <person name="Daum C."/>
            <person name="Ng V."/>
            <person name="Clum A."/>
            <person name="Steindorff A."/>
            <person name="Ohm R."/>
            <person name="Martin F."/>
            <person name="Silar P."/>
            <person name="Natvig D."/>
            <person name="Lalanne C."/>
            <person name="Gautier V."/>
            <person name="Ament-Velasquez S.L."/>
            <person name="Kruys A."/>
            <person name="Hutchinson M.I."/>
            <person name="Powell A.J."/>
            <person name="Barry K."/>
            <person name="Miller A.N."/>
            <person name="Grigoriev I.V."/>
            <person name="Debuchy R."/>
            <person name="Gladieux P."/>
            <person name="Thoren M.H."/>
            <person name="Johannesson H."/>
        </authorList>
    </citation>
    <scope>NUCLEOTIDE SEQUENCE</scope>
    <source>
        <strain evidence="3">PSN324</strain>
    </source>
</reference>
<feature type="compositionally biased region" description="Low complexity" evidence="1">
    <location>
        <begin position="126"/>
        <end position="139"/>
    </location>
</feature>
<evidence type="ECO:0000256" key="2">
    <source>
        <dbReference type="SAM" id="SignalP"/>
    </source>
</evidence>
<comment type="caution">
    <text evidence="3">The sequence shown here is derived from an EMBL/GenBank/DDBJ whole genome shotgun (WGS) entry which is preliminary data.</text>
</comment>
<dbReference type="AlphaFoldDB" id="A0AAV9HP35"/>
<evidence type="ECO:0000313" key="4">
    <source>
        <dbReference type="Proteomes" id="UP001321749"/>
    </source>
</evidence>
<reference evidence="3" key="1">
    <citation type="journal article" date="2023" name="Mol. Phylogenet. Evol.">
        <title>Genome-scale phylogeny and comparative genomics of the fungal order Sordariales.</title>
        <authorList>
            <person name="Hensen N."/>
            <person name="Bonometti L."/>
            <person name="Westerberg I."/>
            <person name="Brannstrom I.O."/>
            <person name="Guillou S."/>
            <person name="Cros-Aarteil S."/>
            <person name="Calhoun S."/>
            <person name="Haridas S."/>
            <person name="Kuo A."/>
            <person name="Mondo S."/>
            <person name="Pangilinan J."/>
            <person name="Riley R."/>
            <person name="LaButti K."/>
            <person name="Andreopoulos B."/>
            <person name="Lipzen A."/>
            <person name="Chen C."/>
            <person name="Yan M."/>
            <person name="Daum C."/>
            <person name="Ng V."/>
            <person name="Clum A."/>
            <person name="Steindorff A."/>
            <person name="Ohm R.A."/>
            <person name="Martin F."/>
            <person name="Silar P."/>
            <person name="Natvig D.O."/>
            <person name="Lalanne C."/>
            <person name="Gautier V."/>
            <person name="Ament-Velasquez S.L."/>
            <person name="Kruys A."/>
            <person name="Hutchinson M.I."/>
            <person name="Powell A.J."/>
            <person name="Barry K."/>
            <person name="Miller A.N."/>
            <person name="Grigoriev I.V."/>
            <person name="Debuchy R."/>
            <person name="Gladieux P."/>
            <person name="Hiltunen Thoren M."/>
            <person name="Johannesson H."/>
        </authorList>
    </citation>
    <scope>NUCLEOTIDE SEQUENCE</scope>
    <source>
        <strain evidence="3">PSN324</strain>
    </source>
</reference>
<evidence type="ECO:0000256" key="1">
    <source>
        <dbReference type="SAM" id="MobiDB-lite"/>
    </source>
</evidence>